<dbReference type="Gene3D" id="3.20.20.140">
    <property type="entry name" value="Metal-dependent hydrolases"/>
    <property type="match status" value="1"/>
</dbReference>
<proteinExistence type="predicted"/>
<organism evidence="3 4">
    <name type="scientific">Streptomyces spongiae</name>
    <dbReference type="NCBI Taxonomy" id="565072"/>
    <lineage>
        <taxon>Bacteria</taxon>
        <taxon>Bacillati</taxon>
        <taxon>Actinomycetota</taxon>
        <taxon>Actinomycetes</taxon>
        <taxon>Kitasatosporales</taxon>
        <taxon>Streptomycetaceae</taxon>
        <taxon>Streptomyces</taxon>
    </lineage>
</organism>
<dbReference type="GO" id="GO:0005737">
    <property type="term" value="C:cytoplasm"/>
    <property type="evidence" value="ECO:0007669"/>
    <property type="project" value="TreeGrafter"/>
</dbReference>
<reference evidence="3 4" key="1">
    <citation type="submission" date="2019-07" db="EMBL/GenBank/DDBJ databases">
        <title>New species of Amycolatopsis and Streptomyces.</title>
        <authorList>
            <person name="Duangmal K."/>
            <person name="Teo W.F.A."/>
            <person name="Lipun K."/>
        </authorList>
    </citation>
    <scope>NUCLEOTIDE SEQUENCE [LARGE SCALE GENOMIC DNA]</scope>
    <source>
        <strain evidence="3 4">NBRC 106415</strain>
    </source>
</reference>
<dbReference type="Pfam" id="PF04909">
    <property type="entry name" value="Amidohydro_2"/>
    <property type="match status" value="1"/>
</dbReference>
<dbReference type="EMBL" id="VJZC01000003">
    <property type="protein sequence ID" value="MPY55835.1"/>
    <property type="molecule type" value="Genomic_DNA"/>
</dbReference>
<dbReference type="PANTHER" id="PTHR21240:SF28">
    <property type="entry name" value="ISO-OROTATE DECARBOXYLASE (EUROFUNG)"/>
    <property type="match status" value="1"/>
</dbReference>
<keyword evidence="1" id="KW-0456">Lyase</keyword>
<evidence type="ECO:0000313" key="4">
    <source>
        <dbReference type="Proteomes" id="UP000400924"/>
    </source>
</evidence>
<dbReference type="InterPro" id="IPR032466">
    <property type="entry name" value="Metal_Hydrolase"/>
</dbReference>
<name>A0A5N8XBD1_9ACTN</name>
<dbReference type="RefSeq" id="WP_152769318.1">
    <property type="nucleotide sequence ID" value="NZ_VJZC01000003.1"/>
</dbReference>
<keyword evidence="4" id="KW-1185">Reference proteome</keyword>
<evidence type="ECO:0000313" key="3">
    <source>
        <dbReference type="EMBL" id="MPY55835.1"/>
    </source>
</evidence>
<dbReference type="GO" id="GO:0016831">
    <property type="term" value="F:carboxy-lyase activity"/>
    <property type="evidence" value="ECO:0007669"/>
    <property type="project" value="InterPro"/>
</dbReference>
<accession>A0A5N8XBD1</accession>
<dbReference type="InterPro" id="IPR032465">
    <property type="entry name" value="ACMSD"/>
</dbReference>
<dbReference type="PANTHER" id="PTHR21240">
    <property type="entry name" value="2-AMINO-3-CARBOXYLMUCONATE-6-SEMIALDEHYDE DECARBOXYLASE"/>
    <property type="match status" value="1"/>
</dbReference>
<sequence length="382" mass="42761">MTDRLISCDDHMDLSQLPADLWTTRLPASLLDRAPHVEERDGRAVWVCDGKVWGRWVGKPSGSPTTERPVKAIYDAFDRAGIHDPSPRRAAVAELRLADMDRDGVSAQVIYGPVHQITTDDHELRAACYSAYNDWLLDFCKAAPERLIGLPMLPETPAGALAELERVREKGGVRQVVFMVANIDPKLDDPAWEPLWQALEESGIILSWHITAFAKPNARVAGKAASVFENTKLFLANFVEPFVDLFAWGILERHPGLRMVLAEGGAGWLPWLVQALDHQHDQLWEAKEFWADKGGAELATKPSDLFRRQIYATFQDDHVAMALLPFFGEKNLLWASDYPHPDSVWPFSRQAIERQMGHLPADVRRRVTHDNAAELLGLGGAS</sequence>
<dbReference type="GO" id="GO:0019748">
    <property type="term" value="P:secondary metabolic process"/>
    <property type="evidence" value="ECO:0007669"/>
    <property type="project" value="TreeGrafter"/>
</dbReference>
<dbReference type="SUPFAM" id="SSF51556">
    <property type="entry name" value="Metallo-dependent hydrolases"/>
    <property type="match status" value="1"/>
</dbReference>
<evidence type="ECO:0000256" key="1">
    <source>
        <dbReference type="ARBA" id="ARBA00023239"/>
    </source>
</evidence>
<dbReference type="Proteomes" id="UP000400924">
    <property type="component" value="Unassembled WGS sequence"/>
</dbReference>
<dbReference type="InterPro" id="IPR006680">
    <property type="entry name" value="Amidohydro-rel"/>
</dbReference>
<protein>
    <submittedName>
        <fullName evidence="3">Amidohydrolase</fullName>
    </submittedName>
</protein>
<dbReference type="GO" id="GO:0016787">
    <property type="term" value="F:hydrolase activity"/>
    <property type="evidence" value="ECO:0007669"/>
    <property type="project" value="UniProtKB-KW"/>
</dbReference>
<gene>
    <name evidence="3" type="ORF">FNH08_01090</name>
</gene>
<keyword evidence="3" id="KW-0378">Hydrolase</keyword>
<feature type="domain" description="Amidohydrolase-related" evidence="2">
    <location>
        <begin position="95"/>
        <end position="378"/>
    </location>
</feature>
<comment type="caution">
    <text evidence="3">The sequence shown here is derived from an EMBL/GenBank/DDBJ whole genome shotgun (WGS) entry which is preliminary data.</text>
</comment>
<evidence type="ECO:0000259" key="2">
    <source>
        <dbReference type="Pfam" id="PF04909"/>
    </source>
</evidence>
<dbReference type="AlphaFoldDB" id="A0A5N8XBD1"/>
<dbReference type="OrthoDB" id="8673349at2"/>